<evidence type="ECO:0000313" key="7">
    <source>
        <dbReference type="Proteomes" id="UP000183975"/>
    </source>
</evidence>
<evidence type="ECO:0000256" key="3">
    <source>
        <dbReference type="ARBA" id="ARBA00023172"/>
    </source>
</evidence>
<dbReference type="InterPro" id="IPR013762">
    <property type="entry name" value="Integrase-like_cat_sf"/>
</dbReference>
<reference evidence="6 7" key="1">
    <citation type="submission" date="2016-11" db="EMBL/GenBank/DDBJ databases">
        <authorList>
            <person name="Jaros S."/>
            <person name="Januszkiewicz K."/>
            <person name="Wedrychowicz H."/>
        </authorList>
    </citation>
    <scope>NUCLEOTIDE SEQUENCE [LARGE SCALE GENOMIC DNA]</scope>
    <source>
        <strain evidence="6 7">DSM 14214</strain>
    </source>
</reference>
<dbReference type="Gene3D" id="1.10.150.130">
    <property type="match status" value="1"/>
</dbReference>
<protein>
    <submittedName>
        <fullName evidence="6">Site-specific recombinase XerD</fullName>
    </submittedName>
</protein>
<dbReference type="AlphaFoldDB" id="A0A1M6WL08"/>
<evidence type="ECO:0000313" key="6">
    <source>
        <dbReference type="EMBL" id="SHK94407.1"/>
    </source>
</evidence>
<dbReference type="PANTHER" id="PTHR30349">
    <property type="entry name" value="PHAGE INTEGRASE-RELATED"/>
    <property type="match status" value="1"/>
</dbReference>
<sequence length="268" mass="30870">MEEIRLTVENINAFLQKKIEAGNKPETIAEYRRILLALRKWLLPDTTLHKETLQQWKEYMQEEKVLAVRTINCRLTVINQFLNFAGERNWQVSCIRLEEVEKSVLSRGEYIRLLQAARQMNKEQIYFIMKTICVLGVSLREFPQVTVGFIKKGRGEITTGENVRKIVVPSGLQKELLAYCARNGIRQGPIFVAQRGGELHRVAVNTSMKQLCQSAGVKPEKATPSCLRGLYERTQQELQENISIILLQYYEKLLEADDVTAAWEGRDL</sequence>
<dbReference type="PANTHER" id="PTHR30349:SF41">
    <property type="entry name" value="INTEGRASE_RECOMBINASE PROTEIN MJ0367-RELATED"/>
    <property type="match status" value="1"/>
</dbReference>
<evidence type="ECO:0000259" key="5">
    <source>
        <dbReference type="PROSITE" id="PS51900"/>
    </source>
</evidence>
<evidence type="ECO:0000256" key="1">
    <source>
        <dbReference type="ARBA" id="ARBA00008857"/>
    </source>
</evidence>
<dbReference type="GO" id="GO:0003677">
    <property type="term" value="F:DNA binding"/>
    <property type="evidence" value="ECO:0007669"/>
    <property type="project" value="UniProtKB-UniRule"/>
</dbReference>
<evidence type="ECO:0000256" key="4">
    <source>
        <dbReference type="PROSITE-ProRule" id="PRU01248"/>
    </source>
</evidence>
<dbReference type="SUPFAM" id="SSF56349">
    <property type="entry name" value="DNA breaking-rejoining enzymes"/>
    <property type="match status" value="1"/>
</dbReference>
<accession>A0A1M6WL08</accession>
<dbReference type="Gene3D" id="1.10.443.10">
    <property type="entry name" value="Intergrase catalytic core"/>
    <property type="match status" value="1"/>
</dbReference>
<dbReference type="InterPro" id="IPR010998">
    <property type="entry name" value="Integrase_recombinase_N"/>
</dbReference>
<keyword evidence="3" id="KW-0233">DNA recombination</keyword>
<name>A0A1M6WL08_9FIRM</name>
<comment type="similarity">
    <text evidence="1">Belongs to the 'phage' integrase family.</text>
</comment>
<dbReference type="Proteomes" id="UP000183975">
    <property type="component" value="Unassembled WGS sequence"/>
</dbReference>
<dbReference type="InterPro" id="IPR050090">
    <property type="entry name" value="Tyrosine_recombinase_XerCD"/>
</dbReference>
<proteinExistence type="inferred from homology"/>
<feature type="domain" description="Core-binding (CB)" evidence="5">
    <location>
        <begin position="5"/>
        <end position="86"/>
    </location>
</feature>
<dbReference type="InterPro" id="IPR011010">
    <property type="entry name" value="DNA_brk_join_enz"/>
</dbReference>
<organism evidence="6 7">
    <name type="scientific">Anaerotignum lactatifermentans DSM 14214</name>
    <dbReference type="NCBI Taxonomy" id="1121323"/>
    <lineage>
        <taxon>Bacteria</taxon>
        <taxon>Bacillati</taxon>
        <taxon>Bacillota</taxon>
        <taxon>Clostridia</taxon>
        <taxon>Lachnospirales</taxon>
        <taxon>Anaerotignaceae</taxon>
        <taxon>Anaerotignum</taxon>
    </lineage>
</organism>
<keyword evidence="2 4" id="KW-0238">DNA-binding</keyword>
<dbReference type="GO" id="GO:0015074">
    <property type="term" value="P:DNA integration"/>
    <property type="evidence" value="ECO:0007669"/>
    <property type="project" value="InterPro"/>
</dbReference>
<gene>
    <name evidence="6" type="ORF">SAMN02745138_02615</name>
</gene>
<evidence type="ECO:0000256" key="2">
    <source>
        <dbReference type="ARBA" id="ARBA00023125"/>
    </source>
</evidence>
<dbReference type="EMBL" id="FRAH01000055">
    <property type="protein sequence ID" value="SHK94407.1"/>
    <property type="molecule type" value="Genomic_DNA"/>
</dbReference>
<dbReference type="GO" id="GO:0006310">
    <property type="term" value="P:DNA recombination"/>
    <property type="evidence" value="ECO:0007669"/>
    <property type="project" value="UniProtKB-KW"/>
</dbReference>
<dbReference type="InterPro" id="IPR044068">
    <property type="entry name" value="CB"/>
</dbReference>
<keyword evidence="7" id="KW-1185">Reference proteome</keyword>
<dbReference type="PROSITE" id="PS51900">
    <property type="entry name" value="CB"/>
    <property type="match status" value="1"/>
</dbReference>